<organism evidence="2 3">
    <name type="scientific">Kocuria rosea subsp. polaris</name>
    <dbReference type="NCBI Taxonomy" id="136273"/>
    <lineage>
        <taxon>Bacteria</taxon>
        <taxon>Bacillati</taxon>
        <taxon>Actinomycetota</taxon>
        <taxon>Actinomycetes</taxon>
        <taxon>Micrococcales</taxon>
        <taxon>Micrococcaceae</taxon>
        <taxon>Kocuria</taxon>
    </lineage>
</organism>
<sequence>MPVPGGDDDARCLGVDIGGTTIKYAVVDPVRGTTVGPVRRVPTPAPATPAAVVAALRGVLAGLEDAPELDRPLTGVGVGVPAIIDHGIARSAAHLDDSWIGADARELLATGLGRQVAVLNDADAAGLAEVRFGAARDARGTVLVITLGTGIGSALFLDGELIPNSEFGHVWLDGRDVDGWAGASARTVEALDWPTYTDRLQRYLSHLERLISPDLIVLGGGISERHQEFLPHLRLRARVAPAQLRNAAGIVGAGRQAHLGAEQAGRLTGIR</sequence>
<evidence type="ECO:0000313" key="2">
    <source>
        <dbReference type="EMBL" id="KUG57039.1"/>
    </source>
</evidence>
<dbReference type="AlphaFoldDB" id="A0A0W8IAU4"/>
<accession>A0A0W8IAU4</accession>
<gene>
    <name evidence="2" type="ORF">AVL61_15630</name>
</gene>
<dbReference type="SUPFAM" id="SSF53067">
    <property type="entry name" value="Actin-like ATPase domain"/>
    <property type="match status" value="1"/>
</dbReference>
<dbReference type="GO" id="GO:0016301">
    <property type="term" value="F:kinase activity"/>
    <property type="evidence" value="ECO:0007669"/>
    <property type="project" value="UniProtKB-KW"/>
</dbReference>
<dbReference type="Pfam" id="PF00480">
    <property type="entry name" value="ROK"/>
    <property type="match status" value="1"/>
</dbReference>
<dbReference type="STRING" id="136273.GY22_16445"/>
<dbReference type="PANTHER" id="PTHR18964">
    <property type="entry name" value="ROK (REPRESSOR, ORF, KINASE) FAMILY"/>
    <property type="match status" value="1"/>
</dbReference>
<reference evidence="3" key="1">
    <citation type="submission" date="2015-12" db="EMBL/GenBank/DDBJ databases">
        <authorList>
            <person name="Nair G.R."/>
            <person name="Kaur G."/>
            <person name="Mayilraj S."/>
        </authorList>
    </citation>
    <scope>NUCLEOTIDE SEQUENCE [LARGE SCALE GENOMIC DNA]</scope>
    <source>
        <strain evidence="3">CD08_4</strain>
    </source>
</reference>
<keyword evidence="2" id="KW-0418">Kinase</keyword>
<dbReference type="PANTHER" id="PTHR18964:SF146">
    <property type="entry name" value="POLYPHOSPHATE GLUCOKINASE"/>
    <property type="match status" value="1"/>
</dbReference>
<evidence type="ECO:0000256" key="1">
    <source>
        <dbReference type="ARBA" id="ARBA00006479"/>
    </source>
</evidence>
<dbReference type="InterPro" id="IPR043129">
    <property type="entry name" value="ATPase_NBD"/>
</dbReference>
<dbReference type="NCBIfam" id="NF045942">
    <property type="entry name" value="PolPhglucPhase"/>
    <property type="match status" value="1"/>
</dbReference>
<dbReference type="InterPro" id="IPR000600">
    <property type="entry name" value="ROK"/>
</dbReference>
<name>A0A0W8IAU4_KOCRO</name>
<comment type="similarity">
    <text evidence="1">Belongs to the ROK (NagC/XylR) family.</text>
</comment>
<proteinExistence type="inferred from homology"/>
<evidence type="ECO:0000313" key="3">
    <source>
        <dbReference type="Proteomes" id="UP000053512"/>
    </source>
</evidence>
<dbReference type="Proteomes" id="UP000053512">
    <property type="component" value="Unassembled WGS sequence"/>
</dbReference>
<keyword evidence="2" id="KW-0808">Transferase</keyword>
<protein>
    <submittedName>
        <fullName evidence="2">Polyphosphate glucokinase</fullName>
    </submittedName>
</protein>
<comment type="caution">
    <text evidence="2">The sequence shown here is derived from an EMBL/GenBank/DDBJ whole genome shotgun (WGS) entry which is preliminary data.</text>
</comment>
<dbReference type="Gene3D" id="3.30.420.40">
    <property type="match status" value="2"/>
</dbReference>
<dbReference type="EMBL" id="LQBK01000021">
    <property type="protein sequence ID" value="KUG57039.1"/>
    <property type="molecule type" value="Genomic_DNA"/>
</dbReference>
<dbReference type="eggNOG" id="COG1940">
    <property type="taxonomic scope" value="Bacteria"/>
</dbReference>